<dbReference type="AlphaFoldDB" id="A0AAI8DK10"/>
<evidence type="ECO:0000256" key="3">
    <source>
        <dbReference type="ARBA" id="ARBA00022475"/>
    </source>
</evidence>
<dbReference type="PANTHER" id="PTHR43266">
    <property type="entry name" value="MACROLIDE-EFFLUX PROTEIN"/>
    <property type="match status" value="1"/>
</dbReference>
<dbReference type="EMBL" id="CP022046">
    <property type="protein sequence ID" value="ASE35134.1"/>
    <property type="molecule type" value="Genomic_DNA"/>
</dbReference>
<evidence type="ECO:0000313" key="9">
    <source>
        <dbReference type="EMBL" id="ASE35134.1"/>
    </source>
</evidence>
<evidence type="ECO:0000256" key="2">
    <source>
        <dbReference type="ARBA" id="ARBA00022448"/>
    </source>
</evidence>
<evidence type="ECO:0000256" key="5">
    <source>
        <dbReference type="ARBA" id="ARBA00022989"/>
    </source>
</evidence>
<evidence type="ECO:0000256" key="1">
    <source>
        <dbReference type="ARBA" id="ARBA00004651"/>
    </source>
</evidence>
<keyword evidence="2" id="KW-0813">Transport</keyword>
<feature type="transmembrane region" description="Helical" evidence="7">
    <location>
        <begin position="169"/>
        <end position="188"/>
    </location>
</feature>
<dbReference type="GO" id="GO:0022857">
    <property type="term" value="F:transmembrane transporter activity"/>
    <property type="evidence" value="ECO:0007669"/>
    <property type="project" value="InterPro"/>
</dbReference>
<feature type="transmembrane region" description="Helical" evidence="7">
    <location>
        <begin position="48"/>
        <end position="67"/>
    </location>
</feature>
<dbReference type="KEGG" id="sscu:CEP64_11150"/>
<dbReference type="CDD" id="cd06173">
    <property type="entry name" value="MFS_MefA_like"/>
    <property type="match status" value="1"/>
</dbReference>
<evidence type="ECO:0000256" key="4">
    <source>
        <dbReference type="ARBA" id="ARBA00022692"/>
    </source>
</evidence>
<keyword evidence="6 7" id="KW-0472">Membrane</keyword>
<protein>
    <submittedName>
        <fullName evidence="9">MFS transporter</fullName>
    </submittedName>
</protein>
<comment type="subcellular location">
    <subcellularLocation>
        <location evidence="1">Cell membrane</location>
        <topology evidence="1">Multi-pass membrane protein</topology>
    </subcellularLocation>
</comment>
<reference evidence="10" key="1">
    <citation type="submission" date="2017-06" db="EMBL/GenBank/DDBJ databases">
        <title>FDA dAtabase for Regulatory Grade micrObial Sequences (FDA-ARGOS): Supporting development and validation of Infectious Disease Dx tests.</title>
        <authorList>
            <person name="Goldberg B."/>
            <person name="Campos J."/>
            <person name="Tallon L."/>
            <person name="Sadzewicz L."/>
            <person name="Sengamalay N."/>
            <person name="Ott S."/>
            <person name="Godinez A."/>
            <person name="Nagaraj S."/>
            <person name="Vavikolanu K."/>
            <person name="Nadendla S."/>
            <person name="George J."/>
            <person name="Geyer C."/>
            <person name="Sichtig H."/>
        </authorList>
    </citation>
    <scope>NUCLEOTIDE SEQUENCE [LARGE SCALE GENOMIC DNA]</scope>
    <source>
        <strain evidence="10">FDAARGOS_285</strain>
    </source>
</reference>
<feature type="transmembrane region" description="Helical" evidence="7">
    <location>
        <begin position="221"/>
        <end position="250"/>
    </location>
</feature>
<feature type="transmembrane region" description="Helical" evidence="7">
    <location>
        <begin position="288"/>
        <end position="307"/>
    </location>
</feature>
<dbReference type="Proteomes" id="UP000197058">
    <property type="component" value="Chromosome"/>
</dbReference>
<feature type="transmembrane region" description="Helical" evidence="7">
    <location>
        <begin position="74"/>
        <end position="94"/>
    </location>
</feature>
<dbReference type="PANTHER" id="PTHR43266:SF9">
    <property type="entry name" value="PERMEASE, MAJOR FACILITATOR SUPERFAMILY-RELATED"/>
    <property type="match status" value="1"/>
</dbReference>
<feature type="transmembrane region" description="Helical" evidence="7">
    <location>
        <begin position="353"/>
        <end position="376"/>
    </location>
</feature>
<organism evidence="9 10">
    <name type="scientific">Mammaliicoccus sciuri</name>
    <name type="common">Staphylococcus sciuri</name>
    <dbReference type="NCBI Taxonomy" id="1296"/>
    <lineage>
        <taxon>Bacteria</taxon>
        <taxon>Bacillati</taxon>
        <taxon>Bacillota</taxon>
        <taxon>Bacilli</taxon>
        <taxon>Bacillales</taxon>
        <taxon>Staphylococcaceae</taxon>
        <taxon>Mammaliicoccus</taxon>
    </lineage>
</organism>
<dbReference type="Gene3D" id="1.20.1250.20">
    <property type="entry name" value="MFS general substrate transporter like domains"/>
    <property type="match status" value="1"/>
</dbReference>
<proteinExistence type="predicted"/>
<dbReference type="GO" id="GO:0005886">
    <property type="term" value="C:plasma membrane"/>
    <property type="evidence" value="ECO:0007669"/>
    <property type="project" value="UniProtKB-SubCell"/>
</dbReference>
<feature type="domain" description="Major facilitator superfamily (MFS) profile" evidence="8">
    <location>
        <begin position="220"/>
        <end position="411"/>
    </location>
</feature>
<dbReference type="Pfam" id="PF07690">
    <property type="entry name" value="MFS_1"/>
    <property type="match status" value="1"/>
</dbReference>
<dbReference type="InterPro" id="IPR011701">
    <property type="entry name" value="MFS"/>
</dbReference>
<dbReference type="PROSITE" id="PS50850">
    <property type="entry name" value="MFS"/>
    <property type="match status" value="1"/>
</dbReference>
<keyword evidence="4 7" id="KW-0812">Transmembrane</keyword>
<feature type="transmembrane region" description="Helical" evidence="7">
    <location>
        <begin position="382"/>
        <end position="404"/>
    </location>
</feature>
<gene>
    <name evidence="9" type="ORF">CEP64_11150</name>
</gene>
<evidence type="ECO:0000313" key="10">
    <source>
        <dbReference type="Proteomes" id="UP000197058"/>
    </source>
</evidence>
<feature type="transmembrane region" description="Helical" evidence="7">
    <location>
        <begin position="313"/>
        <end position="341"/>
    </location>
</feature>
<feature type="transmembrane region" description="Helical" evidence="7">
    <location>
        <begin position="100"/>
        <end position="122"/>
    </location>
</feature>
<sequence>MVVCNMKKNYIFIILFTFFSIIGSKLFTFALSFHVLKITGSVQAFSNIMIIYSLIFILGSTSIGYYIDKINKKSFIISMQCISILSIISIFLIPNSLNQLLYIYIIVIILTVTDMAVSLTFNSGLLSLVSERFIDQTVSYRNVIQNVLQIGAPILGGIVYAYFDIKTFMIIMFVTELISLIIVLNIAFNKVPAKKVYEEVKDTFFNSYKVVFKFLKSNKDIFLILLSGSIINFMFGFVTVGIPGSFVTIFNMNSKQLGIIETGFPLAGILFGLIYPKLKNKGTLVANMQVAMIILAVGILILCIPFITDFYKLSILVIYFISIFIIGSGVVLSNVPINIYVQKNVPEQIKGKYLALSQTMSQVMMPFGILVAGILFDINSAFYIISFSITAILCFILAYLYTFIKKHDGVI</sequence>
<dbReference type="InterPro" id="IPR036259">
    <property type="entry name" value="MFS_trans_sf"/>
</dbReference>
<feature type="transmembrane region" description="Helical" evidence="7">
    <location>
        <begin position="256"/>
        <end position="276"/>
    </location>
</feature>
<dbReference type="SUPFAM" id="SSF103473">
    <property type="entry name" value="MFS general substrate transporter"/>
    <property type="match status" value="1"/>
</dbReference>
<feature type="transmembrane region" description="Helical" evidence="7">
    <location>
        <begin position="143"/>
        <end position="163"/>
    </location>
</feature>
<keyword evidence="5 7" id="KW-1133">Transmembrane helix</keyword>
<evidence type="ECO:0000256" key="7">
    <source>
        <dbReference type="SAM" id="Phobius"/>
    </source>
</evidence>
<name>A0AAI8DK10_MAMSC</name>
<keyword evidence="3" id="KW-1003">Cell membrane</keyword>
<dbReference type="RefSeq" id="WP_078355039.1">
    <property type="nucleotide sequence ID" value="NZ_CP094816.1"/>
</dbReference>
<evidence type="ECO:0000259" key="8">
    <source>
        <dbReference type="PROSITE" id="PS50850"/>
    </source>
</evidence>
<dbReference type="InterPro" id="IPR020846">
    <property type="entry name" value="MFS_dom"/>
</dbReference>
<evidence type="ECO:0000256" key="6">
    <source>
        <dbReference type="ARBA" id="ARBA00023136"/>
    </source>
</evidence>
<feature type="transmembrane region" description="Helical" evidence="7">
    <location>
        <begin position="12"/>
        <end position="36"/>
    </location>
</feature>
<accession>A0AAI8DK10</accession>